<dbReference type="RefSeq" id="WP_068678967.1">
    <property type="nucleotide sequence ID" value="NZ_LYPA01000024.1"/>
</dbReference>
<comment type="caution">
    <text evidence="1">The sequence shown here is derived from an EMBL/GenBank/DDBJ whole genome shotgun (WGS) entry which is preliminary data.</text>
</comment>
<proteinExistence type="predicted"/>
<name>A0A1A5YTJ7_9BACL</name>
<dbReference type="AlphaFoldDB" id="A0A1A5YTJ7"/>
<gene>
    <name evidence="1" type="ORF">A7K91_25730</name>
</gene>
<dbReference type="SUPFAM" id="SSF53474">
    <property type="entry name" value="alpha/beta-Hydrolases"/>
    <property type="match status" value="1"/>
</dbReference>
<keyword evidence="2" id="KW-1185">Reference proteome</keyword>
<dbReference type="STRING" id="1844972.A7K91_25730"/>
<dbReference type="InterPro" id="IPR029058">
    <property type="entry name" value="AB_hydrolase_fold"/>
</dbReference>
<evidence type="ECO:0000313" key="2">
    <source>
        <dbReference type="Proteomes" id="UP000092024"/>
    </source>
</evidence>
<dbReference type="InterPro" id="IPR000801">
    <property type="entry name" value="Esterase-like"/>
</dbReference>
<dbReference type="InterPro" id="IPR050583">
    <property type="entry name" value="Mycobacterial_A85_antigen"/>
</dbReference>
<dbReference type="Pfam" id="PF00756">
    <property type="entry name" value="Esterase"/>
    <property type="match status" value="1"/>
</dbReference>
<accession>A0A1A5YTJ7</accession>
<sequence>MAFMQLDLYSRMLTRQTEIAVVIPERGEPSAAYPVLWLLHGACDNHSGWWRNTAVELYAEEYGIAVVMPTADLSFYANGPLGRYYDHIAFELPELLGGMFPLSTAPKDQVVAGLSMGGHGAYKFGFTNPERYAGMAVLSAGNFLDLGNPPPGGFQEDVHRKLFRTTIAEELRGTEHDISHLASLAARKGVPLPKLFASCGTEDLAIESARNTYRYITEELGVEGMWQEGAGGHDWTFWGRMLPEVMNWCRTSVYRP</sequence>
<evidence type="ECO:0000313" key="1">
    <source>
        <dbReference type="EMBL" id="OBR68888.1"/>
    </source>
</evidence>
<dbReference type="GO" id="GO:0016747">
    <property type="term" value="F:acyltransferase activity, transferring groups other than amino-acyl groups"/>
    <property type="evidence" value="ECO:0007669"/>
    <property type="project" value="TreeGrafter"/>
</dbReference>
<dbReference type="PANTHER" id="PTHR48098">
    <property type="entry name" value="ENTEROCHELIN ESTERASE-RELATED"/>
    <property type="match status" value="1"/>
</dbReference>
<protein>
    <recommendedName>
        <fullName evidence="3">Esterase</fullName>
    </recommendedName>
</protein>
<dbReference type="PANTHER" id="PTHR48098:SF1">
    <property type="entry name" value="DIACYLGLYCEROL ACYLTRANSFERASE_MYCOLYLTRANSFERASE AG85A"/>
    <property type="match status" value="1"/>
</dbReference>
<dbReference type="Gene3D" id="3.40.50.1820">
    <property type="entry name" value="alpha/beta hydrolase"/>
    <property type="match status" value="1"/>
</dbReference>
<organism evidence="1 2">
    <name type="scientific">Paenibacillus oryzae</name>
    <dbReference type="NCBI Taxonomy" id="1844972"/>
    <lineage>
        <taxon>Bacteria</taxon>
        <taxon>Bacillati</taxon>
        <taxon>Bacillota</taxon>
        <taxon>Bacilli</taxon>
        <taxon>Bacillales</taxon>
        <taxon>Paenibacillaceae</taxon>
        <taxon>Paenibacillus</taxon>
    </lineage>
</organism>
<dbReference type="EMBL" id="LYPA01000024">
    <property type="protein sequence ID" value="OBR68888.1"/>
    <property type="molecule type" value="Genomic_DNA"/>
</dbReference>
<reference evidence="1 2" key="1">
    <citation type="submission" date="2016-05" db="EMBL/GenBank/DDBJ databases">
        <title>Paenibacillus oryzae. sp. nov., isolated from the rice root.</title>
        <authorList>
            <person name="Zhang J."/>
            <person name="Zhang X."/>
        </authorList>
    </citation>
    <scope>NUCLEOTIDE SEQUENCE [LARGE SCALE GENOMIC DNA]</scope>
    <source>
        <strain evidence="1 2">1DrF-4</strain>
    </source>
</reference>
<dbReference type="Proteomes" id="UP000092024">
    <property type="component" value="Unassembled WGS sequence"/>
</dbReference>
<evidence type="ECO:0008006" key="3">
    <source>
        <dbReference type="Google" id="ProtNLM"/>
    </source>
</evidence>
<dbReference type="OrthoDB" id="9803578at2"/>